<dbReference type="OrthoDB" id="2887044at2"/>
<dbReference type="RefSeq" id="WP_007937929.1">
    <property type="nucleotide sequence ID" value="NZ_FOTS01000007.1"/>
</dbReference>
<dbReference type="STRING" id="1123291.SAMN04490355_100713"/>
<name>A0A1I4I9J1_9FIRM</name>
<accession>A0A1I4I9J1</accession>
<reference evidence="2" key="1">
    <citation type="submission" date="2016-10" db="EMBL/GenBank/DDBJ databases">
        <authorList>
            <person name="Varghese N."/>
            <person name="Submissions S."/>
        </authorList>
    </citation>
    <scope>NUCLEOTIDE SEQUENCE [LARGE SCALE GENOMIC DNA]</scope>
    <source>
        <strain evidence="2">DSM 13327</strain>
    </source>
</reference>
<organism evidence="1 2">
    <name type="scientific">Pelosinus propionicus DSM 13327</name>
    <dbReference type="NCBI Taxonomy" id="1123291"/>
    <lineage>
        <taxon>Bacteria</taxon>
        <taxon>Bacillati</taxon>
        <taxon>Bacillota</taxon>
        <taxon>Negativicutes</taxon>
        <taxon>Selenomonadales</taxon>
        <taxon>Sporomusaceae</taxon>
        <taxon>Pelosinus</taxon>
    </lineage>
</organism>
<dbReference type="Proteomes" id="UP000199520">
    <property type="component" value="Unassembled WGS sequence"/>
</dbReference>
<evidence type="ECO:0000313" key="1">
    <source>
        <dbReference type="EMBL" id="SFL50396.1"/>
    </source>
</evidence>
<gene>
    <name evidence="1" type="ORF">SAMN04490355_100713</name>
</gene>
<dbReference type="EMBL" id="FOTS01000007">
    <property type="protein sequence ID" value="SFL50396.1"/>
    <property type="molecule type" value="Genomic_DNA"/>
</dbReference>
<keyword evidence="2" id="KW-1185">Reference proteome</keyword>
<evidence type="ECO:0000313" key="2">
    <source>
        <dbReference type="Proteomes" id="UP000199520"/>
    </source>
</evidence>
<dbReference type="AlphaFoldDB" id="A0A1I4I9J1"/>
<protein>
    <submittedName>
        <fullName evidence="1">Uncharacterized protein</fullName>
    </submittedName>
</protein>
<proteinExistence type="predicted"/>
<sequence length="71" mass="7833">MFARTDFWIGLAVGVVAGAFGYKLMEEHSQKCISTLQPPVAQGVAEVPVDELMRQKERLEDLIAERQSIGA</sequence>